<reference evidence="2" key="1">
    <citation type="submission" date="2015-01" db="EMBL/GenBank/DDBJ databases">
        <authorList>
            <person name="Zhao X.J."/>
            <person name="Ma P."/>
        </authorList>
    </citation>
    <scope>NUCLEOTIDE SEQUENCE</scope>
    <source>
        <strain evidence="2">ECN49</strain>
        <plasmid evidence="2">pKPC-ECN49</plasmid>
    </source>
</reference>
<accession>A0A0N7J5I5</accession>
<keyword evidence="1" id="KW-0472">Membrane</keyword>
<feature type="transmembrane region" description="Helical" evidence="1">
    <location>
        <begin position="77"/>
        <end position="96"/>
    </location>
</feature>
<evidence type="ECO:0000256" key="1">
    <source>
        <dbReference type="SAM" id="Phobius"/>
    </source>
</evidence>
<sequence>MRIDKVMEKIDFDSQFGSVTEHMITVLTAIIVIMFLISLWRTLRGFIILKMLKKNADNKDFTTLQVSQLKTSAKIDFIFFSPVLIICLLGLIYVFVLRQ</sequence>
<keyword evidence="1" id="KW-0812">Transmembrane</keyword>
<dbReference type="AlphaFoldDB" id="A0A0N7J5I5"/>
<evidence type="ECO:0000313" key="2">
    <source>
        <dbReference type="EMBL" id="ALK43870.1"/>
    </source>
</evidence>
<organism evidence="2">
    <name type="scientific">Enterobacter cloacae</name>
    <dbReference type="NCBI Taxonomy" id="550"/>
    <lineage>
        <taxon>Bacteria</taxon>
        <taxon>Pseudomonadati</taxon>
        <taxon>Pseudomonadota</taxon>
        <taxon>Gammaproteobacteria</taxon>
        <taxon>Enterobacterales</taxon>
        <taxon>Enterobacteriaceae</taxon>
        <taxon>Enterobacter</taxon>
        <taxon>Enterobacter cloacae complex</taxon>
    </lineage>
</organism>
<name>A0A0N7J5I5_ENTCL</name>
<dbReference type="RefSeq" id="WP_041937887.1">
    <property type="nucleotide sequence ID" value="NZ_KP726894.1"/>
</dbReference>
<keyword evidence="2" id="KW-0614">Plasmid</keyword>
<keyword evidence="1" id="KW-1133">Transmembrane helix</keyword>
<proteinExistence type="predicted"/>
<dbReference type="EMBL" id="KP726894">
    <property type="protein sequence ID" value="ALK43870.1"/>
    <property type="molecule type" value="Genomic_DNA"/>
</dbReference>
<feature type="transmembrane region" description="Helical" evidence="1">
    <location>
        <begin position="23"/>
        <end position="43"/>
    </location>
</feature>
<geneLocation type="plasmid" evidence="2">
    <name>pKPC-ECN49</name>
</geneLocation>
<protein>
    <submittedName>
        <fullName evidence="2">Uncharacterized protein</fullName>
    </submittedName>
</protein>